<evidence type="ECO:0000313" key="3">
    <source>
        <dbReference type="EMBL" id="MFD1911992.1"/>
    </source>
</evidence>
<dbReference type="EMBL" id="JBHUGH010000005">
    <property type="protein sequence ID" value="MFD1911992.1"/>
    <property type="molecule type" value="Genomic_DNA"/>
</dbReference>
<dbReference type="InterPro" id="IPR019845">
    <property type="entry name" value="Squalene/phytoene_synthase_CS"/>
</dbReference>
<gene>
    <name evidence="3" type="ORF">ACFSGJ_07165</name>
</gene>
<keyword evidence="4" id="KW-1185">Reference proteome</keyword>
<comment type="caution">
    <text evidence="3">The sequence shown here is derived from an EMBL/GenBank/DDBJ whole genome shotgun (WGS) entry which is preliminary data.</text>
</comment>
<dbReference type="SFLD" id="SFLDS00005">
    <property type="entry name" value="Isoprenoid_Synthase_Type_I"/>
    <property type="match status" value="1"/>
</dbReference>
<evidence type="ECO:0000256" key="1">
    <source>
        <dbReference type="ARBA" id="ARBA00022679"/>
    </source>
</evidence>
<name>A0ABW4S5W0_9RHOB</name>
<dbReference type="PROSITE" id="PS01044">
    <property type="entry name" value="SQUALEN_PHYTOEN_SYN_1"/>
    <property type="match status" value="1"/>
</dbReference>
<organism evidence="3 4">
    <name type="scientific">Halodurantibacterium flavum</name>
    <dbReference type="NCBI Taxonomy" id="1382802"/>
    <lineage>
        <taxon>Bacteria</taxon>
        <taxon>Pseudomonadati</taxon>
        <taxon>Pseudomonadota</taxon>
        <taxon>Alphaproteobacteria</taxon>
        <taxon>Rhodobacterales</taxon>
        <taxon>Paracoccaceae</taxon>
        <taxon>Halodurantibacterium</taxon>
    </lineage>
</organism>
<feature type="region of interest" description="Disordered" evidence="2">
    <location>
        <begin position="289"/>
        <end position="313"/>
    </location>
</feature>
<dbReference type="PANTHER" id="PTHR31480">
    <property type="entry name" value="BIFUNCTIONAL LYCOPENE CYCLASE/PHYTOENE SYNTHASE"/>
    <property type="match status" value="1"/>
</dbReference>
<dbReference type="InterPro" id="IPR044843">
    <property type="entry name" value="Trans_IPPS_bact-type"/>
</dbReference>
<dbReference type="Pfam" id="PF00494">
    <property type="entry name" value="SQS_PSY"/>
    <property type="match status" value="1"/>
</dbReference>
<dbReference type="SFLD" id="SFLDG01212">
    <property type="entry name" value="Phytoene_synthase_like"/>
    <property type="match status" value="1"/>
</dbReference>
<dbReference type="InterPro" id="IPR008949">
    <property type="entry name" value="Isoprenoid_synthase_dom_sf"/>
</dbReference>
<dbReference type="Gene3D" id="1.10.600.10">
    <property type="entry name" value="Farnesyl Diphosphate Synthase"/>
    <property type="match status" value="1"/>
</dbReference>
<evidence type="ECO:0000313" key="4">
    <source>
        <dbReference type="Proteomes" id="UP001597353"/>
    </source>
</evidence>
<dbReference type="InterPro" id="IPR002060">
    <property type="entry name" value="Squ/phyt_synthse"/>
</dbReference>
<dbReference type="SUPFAM" id="SSF48576">
    <property type="entry name" value="Terpenoid synthases"/>
    <property type="match status" value="1"/>
</dbReference>
<accession>A0ABW4S5W0</accession>
<reference evidence="4" key="1">
    <citation type="journal article" date="2019" name="Int. J. Syst. Evol. Microbiol.">
        <title>The Global Catalogue of Microorganisms (GCM) 10K type strain sequencing project: providing services to taxonomists for standard genome sequencing and annotation.</title>
        <authorList>
            <consortium name="The Broad Institute Genomics Platform"/>
            <consortium name="The Broad Institute Genome Sequencing Center for Infectious Disease"/>
            <person name="Wu L."/>
            <person name="Ma J."/>
        </authorList>
    </citation>
    <scope>NUCLEOTIDE SEQUENCE [LARGE SCALE GENOMIC DNA]</scope>
    <source>
        <strain evidence="4">CGMCC 4.7242</strain>
    </source>
</reference>
<dbReference type="InterPro" id="IPR033904">
    <property type="entry name" value="Trans_IPPS_HH"/>
</dbReference>
<dbReference type="RefSeq" id="WP_390260305.1">
    <property type="nucleotide sequence ID" value="NZ_JBHUGH010000005.1"/>
</dbReference>
<dbReference type="PROSITE" id="PS01045">
    <property type="entry name" value="SQUALEN_PHYTOEN_SYN_2"/>
    <property type="match status" value="1"/>
</dbReference>
<sequence>MGDAALEEWARAQMAAGSSSFAMAARVMPRAARRDAMLLYGWCRHCDDMIDGQDMGGALREPPQAEQLLRLARLEDQTAAALAGADGLDPPFAALARVAARHDFPDAWPRDLLEGFRWDVERRPFVSIEDTLRYSYHVAGVVGVMMARIMGVRDPVVLDRACDLGLAFQLTNIARDVQEDARAGRAYLPADWLAEAGVRLDPEAPDPAVFPLVLRLLDMAEPYYASARVGIRALPPGCAWGIASAARIYRQIGVRLRQAGPAALSGRVSTGTGEKLRLVVSGLGDAAASRLPARETPREGLWTRPRSPGDQTS</sequence>
<proteinExistence type="predicted"/>
<dbReference type="CDD" id="cd00683">
    <property type="entry name" value="Trans_IPPS_HH"/>
    <property type="match status" value="1"/>
</dbReference>
<evidence type="ECO:0000256" key="2">
    <source>
        <dbReference type="SAM" id="MobiDB-lite"/>
    </source>
</evidence>
<dbReference type="Proteomes" id="UP001597353">
    <property type="component" value="Unassembled WGS sequence"/>
</dbReference>
<protein>
    <submittedName>
        <fullName evidence="3">Phytoene/squalene synthase family protein</fullName>
    </submittedName>
</protein>
<keyword evidence="1" id="KW-0808">Transferase</keyword>
<dbReference type="SFLD" id="SFLDG01018">
    <property type="entry name" value="Squalene/Phytoene_Synthase_Lik"/>
    <property type="match status" value="1"/>
</dbReference>